<dbReference type="EMBL" id="JAYRBN010000119">
    <property type="protein sequence ID" value="KAL2719744.1"/>
    <property type="molecule type" value="Genomic_DNA"/>
</dbReference>
<dbReference type="AlphaFoldDB" id="A0ABD2AGL4"/>
<reference evidence="2 3" key="1">
    <citation type="journal article" date="2024" name="Ann. Entomol. Soc. Am.">
        <title>Genomic analyses of the southern and eastern yellowjacket wasps (Hymenoptera: Vespidae) reveal evolutionary signatures of social life.</title>
        <authorList>
            <person name="Catto M.A."/>
            <person name="Caine P.B."/>
            <person name="Orr S.E."/>
            <person name="Hunt B.G."/>
            <person name="Goodisman M.A.D."/>
        </authorList>
    </citation>
    <scope>NUCLEOTIDE SEQUENCE [LARGE SCALE GENOMIC DNA]</scope>
    <source>
        <strain evidence="2">232</strain>
        <tissue evidence="2">Head and thorax</tissue>
    </source>
</reference>
<comment type="caution">
    <text evidence="2">The sequence shown here is derived from an EMBL/GenBank/DDBJ whole genome shotgun (WGS) entry which is preliminary data.</text>
</comment>
<keyword evidence="1" id="KW-0812">Transmembrane</keyword>
<protein>
    <submittedName>
        <fullName evidence="2">Uncharacterized protein</fullName>
    </submittedName>
</protein>
<keyword evidence="1" id="KW-0472">Membrane</keyword>
<evidence type="ECO:0000313" key="3">
    <source>
        <dbReference type="Proteomes" id="UP001607303"/>
    </source>
</evidence>
<evidence type="ECO:0000313" key="2">
    <source>
        <dbReference type="EMBL" id="KAL2719744.1"/>
    </source>
</evidence>
<name>A0ABD2AGL4_VESMC</name>
<organism evidence="2 3">
    <name type="scientific">Vespula maculifrons</name>
    <name type="common">Eastern yellow jacket</name>
    <name type="synonym">Wasp</name>
    <dbReference type="NCBI Taxonomy" id="7453"/>
    <lineage>
        <taxon>Eukaryota</taxon>
        <taxon>Metazoa</taxon>
        <taxon>Ecdysozoa</taxon>
        <taxon>Arthropoda</taxon>
        <taxon>Hexapoda</taxon>
        <taxon>Insecta</taxon>
        <taxon>Pterygota</taxon>
        <taxon>Neoptera</taxon>
        <taxon>Endopterygota</taxon>
        <taxon>Hymenoptera</taxon>
        <taxon>Apocrita</taxon>
        <taxon>Aculeata</taxon>
        <taxon>Vespoidea</taxon>
        <taxon>Vespidae</taxon>
        <taxon>Vespinae</taxon>
        <taxon>Vespula</taxon>
    </lineage>
</organism>
<sequence length="99" mass="11857">MCYQFFYNALKFKLILFEILYIFKNTYAHYFSIFLHTHTECNNNCNFVFFITDMLITYLMFNDKNPLFLFPEGSLICLLLCVINESFKLKLSGQVLFQS</sequence>
<gene>
    <name evidence="2" type="ORF">V1477_021238</name>
</gene>
<keyword evidence="3" id="KW-1185">Reference proteome</keyword>
<dbReference type="Proteomes" id="UP001607303">
    <property type="component" value="Unassembled WGS sequence"/>
</dbReference>
<proteinExistence type="predicted"/>
<accession>A0ABD2AGL4</accession>
<keyword evidence="1" id="KW-1133">Transmembrane helix</keyword>
<feature type="transmembrane region" description="Helical" evidence="1">
    <location>
        <begin position="44"/>
        <end position="61"/>
    </location>
</feature>
<evidence type="ECO:0000256" key="1">
    <source>
        <dbReference type="SAM" id="Phobius"/>
    </source>
</evidence>